<dbReference type="NCBIfam" id="NF001380">
    <property type="entry name" value="PRK00279.1-2"/>
    <property type="match status" value="1"/>
</dbReference>
<proteinExistence type="inferred from homology"/>
<comment type="similarity">
    <text evidence="6 7">Belongs to the adenylate kinase family.</text>
</comment>
<dbReference type="GO" id="GO:0044209">
    <property type="term" value="P:AMP salvage"/>
    <property type="evidence" value="ECO:0007669"/>
    <property type="project" value="UniProtKB-UniRule"/>
</dbReference>
<dbReference type="EMBL" id="CP046276">
    <property type="protein sequence ID" value="QGS52353.1"/>
    <property type="molecule type" value="Genomic_DNA"/>
</dbReference>
<comment type="domain">
    <text evidence="6">Consists of three domains, a large central CORE domain and two small peripheral domains, NMPbind and LID, which undergo movements during catalysis. The LID domain closes over the site of phosphoryl transfer upon ATP binding. Assembling and dissambling the active center during each catalytic cycle provides an effective means to prevent ATP hydrolysis. Some bacteria have evolved a zinc-coordinating structure that stabilizes the LID domain.</text>
</comment>
<feature type="binding site" evidence="6">
    <location>
        <position position="169"/>
    </location>
    <ligand>
        <name>AMP</name>
        <dbReference type="ChEBI" id="CHEBI:456215"/>
    </ligand>
</feature>
<name>A0A6I6CJT8_9MOLU</name>
<feature type="region of interest" description="LID" evidence="6">
    <location>
        <begin position="124"/>
        <end position="161"/>
    </location>
</feature>
<reference evidence="10 11" key="1">
    <citation type="submission" date="2019-11" db="EMBL/GenBank/DDBJ databases">
        <title>Complete genome sequence of Spiroplasma tabanidicola TAUS-1 (DSM 22603).</title>
        <authorList>
            <person name="Huang C.-T."/>
            <person name="Lin Y.-C."/>
            <person name="Kuo C.-H."/>
        </authorList>
    </citation>
    <scope>NUCLEOTIDE SEQUENCE [LARGE SCALE GENOMIC DNA]</scope>
    <source>
        <strain evidence="10 11">TAUS-1</strain>
    </source>
</reference>
<dbReference type="GO" id="GO:0008270">
    <property type="term" value="F:zinc ion binding"/>
    <property type="evidence" value="ECO:0007669"/>
    <property type="project" value="UniProtKB-UniRule"/>
</dbReference>
<dbReference type="Gene3D" id="3.40.50.300">
    <property type="entry name" value="P-loop containing nucleotide triphosphate hydrolases"/>
    <property type="match status" value="1"/>
</dbReference>
<dbReference type="GO" id="GO:0004017">
    <property type="term" value="F:AMP kinase activity"/>
    <property type="evidence" value="ECO:0007669"/>
    <property type="project" value="UniProtKB-UniRule"/>
</dbReference>
<feature type="domain" description="Adenylate kinase active site lid" evidence="9">
    <location>
        <begin position="125"/>
        <end position="160"/>
    </location>
</feature>
<dbReference type="OrthoDB" id="9805030at2"/>
<keyword evidence="11" id="KW-1185">Reference proteome</keyword>
<sequence>MNILLIGAPGSGKGTESELLSKEYNFTQLSTGDLFRTNISNKTKLGLKAQEYMTKGIYVPDDVTNDMVKDYLQTKNSGLIFDGYPRTLDQAKALDQMLSDLNQKLDYVVHIDVKESVLLQRLSGRLVCEVCKRSFHKINRKPKVENVCDFDGGKLITREDDQEDKIKVRLKVYNEQTSPLINYYREQNKLVEVDGNVKSAIDFHKELVEALKL</sequence>
<dbReference type="HAMAP" id="MF_00235">
    <property type="entry name" value="Adenylate_kinase_Adk"/>
    <property type="match status" value="1"/>
</dbReference>
<comment type="catalytic activity">
    <reaction evidence="6 8">
        <text>AMP + ATP = 2 ADP</text>
        <dbReference type="Rhea" id="RHEA:12973"/>
        <dbReference type="ChEBI" id="CHEBI:30616"/>
        <dbReference type="ChEBI" id="CHEBI:456215"/>
        <dbReference type="ChEBI" id="CHEBI:456216"/>
        <dbReference type="EC" id="2.7.4.3"/>
    </reaction>
</comment>
<dbReference type="EC" id="2.7.4.3" evidence="6 8"/>
<dbReference type="InterPro" id="IPR007862">
    <property type="entry name" value="Adenylate_kinase_lid-dom"/>
</dbReference>
<feature type="binding site" evidence="6">
    <location>
        <begin position="57"/>
        <end position="59"/>
    </location>
    <ligand>
        <name>AMP</name>
        <dbReference type="ChEBI" id="CHEBI:456215"/>
    </ligand>
</feature>
<feature type="binding site" evidence="6">
    <location>
        <position position="128"/>
    </location>
    <ligand>
        <name>Zn(2+)</name>
        <dbReference type="ChEBI" id="CHEBI:29105"/>
        <note>structural</note>
    </ligand>
</feature>
<feature type="binding site" evidence="6">
    <location>
        <position position="148"/>
    </location>
    <ligand>
        <name>Zn(2+)</name>
        <dbReference type="ChEBI" id="CHEBI:29105"/>
        <note>structural</note>
    </ligand>
</feature>
<dbReference type="InterPro" id="IPR027417">
    <property type="entry name" value="P-loop_NTPase"/>
</dbReference>
<accession>A0A6I6CJT8</accession>
<feature type="binding site" evidence="6">
    <location>
        <position position="151"/>
    </location>
    <ligand>
        <name>Zn(2+)</name>
        <dbReference type="ChEBI" id="CHEBI:29105"/>
        <note>structural</note>
    </ligand>
</feature>
<keyword evidence="2 6" id="KW-0545">Nucleotide biosynthesis</keyword>
<dbReference type="FunFam" id="3.40.50.300:FF:000106">
    <property type="entry name" value="Adenylate kinase mitochondrial"/>
    <property type="match status" value="1"/>
</dbReference>
<dbReference type="KEGG" id="stab:STABA_v1c10050"/>
<dbReference type="RefSeq" id="WP_156007253.1">
    <property type="nucleotide sequence ID" value="NZ_CP046276.1"/>
</dbReference>
<evidence type="ECO:0000256" key="1">
    <source>
        <dbReference type="ARBA" id="ARBA00022679"/>
    </source>
</evidence>
<dbReference type="PROSITE" id="PS00113">
    <property type="entry name" value="ADENYLATE_KINASE"/>
    <property type="match status" value="1"/>
</dbReference>
<evidence type="ECO:0000256" key="6">
    <source>
        <dbReference type="HAMAP-Rule" id="MF_00235"/>
    </source>
</evidence>
<comment type="function">
    <text evidence="6">Catalyzes the reversible transfer of the terminal phosphate group between ATP and AMP. Plays an important role in cellular energy homeostasis and in adenine nucleotide metabolism.</text>
</comment>
<dbReference type="NCBIfam" id="NF011100">
    <property type="entry name" value="PRK14527.1"/>
    <property type="match status" value="1"/>
</dbReference>
<feature type="binding site" evidence="6">
    <location>
        <begin position="10"/>
        <end position="15"/>
    </location>
    <ligand>
        <name>ATP</name>
        <dbReference type="ChEBI" id="CHEBI:30616"/>
    </ligand>
</feature>
<dbReference type="InterPro" id="IPR006259">
    <property type="entry name" value="Adenyl_kin_sub"/>
</dbReference>
<dbReference type="Pfam" id="PF00406">
    <property type="entry name" value="ADK"/>
    <property type="match status" value="1"/>
</dbReference>
<feature type="binding site" evidence="6">
    <location>
        <position position="90"/>
    </location>
    <ligand>
        <name>AMP</name>
        <dbReference type="ChEBI" id="CHEBI:456215"/>
    </ligand>
</feature>
<keyword evidence="6" id="KW-0479">Metal-binding</keyword>
<dbReference type="InterPro" id="IPR033690">
    <property type="entry name" value="Adenylat_kinase_CS"/>
</dbReference>
<dbReference type="UniPathway" id="UPA00588">
    <property type="reaction ID" value="UER00649"/>
</dbReference>
<evidence type="ECO:0000313" key="11">
    <source>
        <dbReference type="Proteomes" id="UP000424468"/>
    </source>
</evidence>
<feature type="binding site" evidence="6">
    <location>
        <position position="131"/>
    </location>
    <ligand>
        <name>Zn(2+)</name>
        <dbReference type="ChEBI" id="CHEBI:29105"/>
        <note>structural</note>
    </ligand>
</feature>
<dbReference type="GO" id="GO:0005524">
    <property type="term" value="F:ATP binding"/>
    <property type="evidence" value="ECO:0007669"/>
    <property type="project" value="UniProtKB-UniRule"/>
</dbReference>
<dbReference type="PRINTS" id="PR00094">
    <property type="entry name" value="ADENYLTKNASE"/>
</dbReference>
<keyword evidence="5 6" id="KW-0067">ATP-binding</keyword>
<feature type="binding site" evidence="6">
    <location>
        <position position="158"/>
    </location>
    <ligand>
        <name>AMP</name>
        <dbReference type="ChEBI" id="CHEBI:456215"/>
    </ligand>
</feature>
<gene>
    <name evidence="6 10" type="primary">adk</name>
    <name evidence="10" type="ORF">STABA_v1c10050</name>
</gene>
<feature type="region of interest" description="NMP" evidence="6">
    <location>
        <begin position="30"/>
        <end position="59"/>
    </location>
</feature>
<comment type="subcellular location">
    <subcellularLocation>
        <location evidence="6 8">Cytoplasm</location>
    </subcellularLocation>
</comment>
<feature type="binding site" evidence="6">
    <location>
        <position position="197"/>
    </location>
    <ligand>
        <name>ATP</name>
        <dbReference type="ChEBI" id="CHEBI:30616"/>
    </ligand>
</feature>
<dbReference type="InterPro" id="IPR036193">
    <property type="entry name" value="ADK_active_lid_dom_sf"/>
</dbReference>
<evidence type="ECO:0000256" key="7">
    <source>
        <dbReference type="RuleBase" id="RU003330"/>
    </source>
</evidence>
<keyword evidence="6" id="KW-0963">Cytoplasm</keyword>
<evidence type="ECO:0000256" key="4">
    <source>
        <dbReference type="ARBA" id="ARBA00022777"/>
    </source>
</evidence>
<dbReference type="Proteomes" id="UP000424468">
    <property type="component" value="Chromosome"/>
</dbReference>
<dbReference type="GO" id="GO:0005737">
    <property type="term" value="C:cytoplasm"/>
    <property type="evidence" value="ECO:0007669"/>
    <property type="project" value="UniProtKB-SubCell"/>
</dbReference>
<dbReference type="AlphaFoldDB" id="A0A6I6CJT8"/>
<dbReference type="NCBIfam" id="NF001381">
    <property type="entry name" value="PRK00279.1-3"/>
    <property type="match status" value="1"/>
</dbReference>
<feature type="binding site" evidence="6">
    <location>
        <position position="36"/>
    </location>
    <ligand>
        <name>AMP</name>
        <dbReference type="ChEBI" id="CHEBI:456215"/>
    </ligand>
</feature>
<dbReference type="InterPro" id="IPR000850">
    <property type="entry name" value="Adenylat/UMP-CMP_kin"/>
</dbReference>
<evidence type="ECO:0000256" key="3">
    <source>
        <dbReference type="ARBA" id="ARBA00022741"/>
    </source>
</evidence>
<dbReference type="SUPFAM" id="SSF57774">
    <property type="entry name" value="Microbial and mitochondrial ADK, insert 'zinc finger' domain"/>
    <property type="match status" value="1"/>
</dbReference>
<organism evidence="10 11">
    <name type="scientific">Spiroplasma tabanidicola</name>
    <dbReference type="NCBI Taxonomy" id="324079"/>
    <lineage>
        <taxon>Bacteria</taxon>
        <taxon>Bacillati</taxon>
        <taxon>Mycoplasmatota</taxon>
        <taxon>Mollicutes</taxon>
        <taxon>Entomoplasmatales</taxon>
        <taxon>Spiroplasmataceae</taxon>
        <taxon>Spiroplasma</taxon>
    </lineage>
</organism>
<feature type="binding site" evidence="6">
    <location>
        <position position="125"/>
    </location>
    <ligand>
        <name>ATP</name>
        <dbReference type="ChEBI" id="CHEBI:30616"/>
    </ligand>
</feature>
<keyword evidence="6" id="KW-0862">Zinc</keyword>
<dbReference type="PANTHER" id="PTHR23359">
    <property type="entry name" value="NUCLEOTIDE KINASE"/>
    <property type="match status" value="1"/>
</dbReference>
<evidence type="ECO:0000259" key="9">
    <source>
        <dbReference type="Pfam" id="PF05191"/>
    </source>
</evidence>
<feature type="binding site" evidence="6">
    <location>
        <begin position="83"/>
        <end position="86"/>
    </location>
    <ligand>
        <name>AMP</name>
        <dbReference type="ChEBI" id="CHEBI:456215"/>
    </ligand>
</feature>
<comment type="pathway">
    <text evidence="6">Purine metabolism; AMP biosynthesis via salvage pathway; AMP from ADP: step 1/1.</text>
</comment>
<dbReference type="Pfam" id="PF05191">
    <property type="entry name" value="ADK_lid"/>
    <property type="match status" value="1"/>
</dbReference>
<feature type="binding site" evidence="6">
    <location>
        <begin position="134"/>
        <end position="135"/>
    </location>
    <ligand>
        <name>ATP</name>
        <dbReference type="ChEBI" id="CHEBI:30616"/>
    </ligand>
</feature>
<keyword evidence="3 6" id="KW-0547">Nucleotide-binding</keyword>
<dbReference type="CDD" id="cd01428">
    <property type="entry name" value="ADK"/>
    <property type="match status" value="1"/>
</dbReference>
<evidence type="ECO:0000256" key="2">
    <source>
        <dbReference type="ARBA" id="ARBA00022727"/>
    </source>
</evidence>
<keyword evidence="4 6" id="KW-0418">Kinase</keyword>
<feature type="binding site" evidence="6">
    <location>
        <position position="31"/>
    </location>
    <ligand>
        <name>AMP</name>
        <dbReference type="ChEBI" id="CHEBI:456215"/>
    </ligand>
</feature>
<evidence type="ECO:0000256" key="5">
    <source>
        <dbReference type="ARBA" id="ARBA00022840"/>
    </source>
</evidence>
<evidence type="ECO:0000313" key="10">
    <source>
        <dbReference type="EMBL" id="QGS52353.1"/>
    </source>
</evidence>
<keyword evidence="1 6" id="KW-0808">Transferase</keyword>
<comment type="subunit">
    <text evidence="6 8">Monomer.</text>
</comment>
<evidence type="ECO:0000256" key="8">
    <source>
        <dbReference type="RuleBase" id="RU003331"/>
    </source>
</evidence>
<dbReference type="SUPFAM" id="SSF52540">
    <property type="entry name" value="P-loop containing nucleoside triphosphate hydrolases"/>
    <property type="match status" value="1"/>
</dbReference>
<protein>
    <recommendedName>
        <fullName evidence="6 8">Adenylate kinase</fullName>
        <shortName evidence="6">AK</shortName>
        <ecNumber evidence="6 8">2.7.4.3</ecNumber>
    </recommendedName>
    <alternativeName>
        <fullName evidence="6">ATP-AMP transphosphorylase</fullName>
    </alternativeName>
    <alternativeName>
        <fullName evidence="6">ATP:AMP phosphotransferase</fullName>
    </alternativeName>
    <alternativeName>
        <fullName evidence="6">Adenylate monophosphate kinase</fullName>
    </alternativeName>
</protein>
<dbReference type="NCBIfam" id="TIGR01351">
    <property type="entry name" value="adk"/>
    <property type="match status" value="1"/>
</dbReference>